<dbReference type="AlphaFoldDB" id="A0A933GKJ2"/>
<sequence>MTNTEVAKRVHLGPNPFERSQPIAEHGFSALIRVKQGDKAGAFLFDTGVTRKGILYNMDALEVNVSDIQTIVLSHGHPDHSMGLLGLIDRLGTRRLSLLLHPDAFLGRKLILPNGTEINVPPPKKTDLQQANIDVIEEIGPSLLLDGMVLISGEVARITEFEKGFPIHYARRGNTWEPDPQIMDDQCAIINVRGKGLVIITGCGHAGIINIIHHAQNLTGIKTVYAVIGGFHLSGGLFESIIPVTIETLRTISPRYVVPCHCTGWSAVHQIARAMPGSFIANSVGTNYIL</sequence>
<dbReference type="InterPro" id="IPR041712">
    <property type="entry name" value="DHPS-like_MBL-fold"/>
</dbReference>
<organism evidence="2 3">
    <name type="scientific">Tectimicrobiota bacterium</name>
    <dbReference type="NCBI Taxonomy" id="2528274"/>
    <lineage>
        <taxon>Bacteria</taxon>
        <taxon>Pseudomonadati</taxon>
        <taxon>Nitrospinota/Tectimicrobiota group</taxon>
        <taxon>Candidatus Tectimicrobiota</taxon>
    </lineage>
</organism>
<dbReference type="InterPro" id="IPR001279">
    <property type="entry name" value="Metallo-B-lactamas"/>
</dbReference>
<dbReference type="GO" id="GO:0016740">
    <property type="term" value="F:transferase activity"/>
    <property type="evidence" value="ECO:0007669"/>
    <property type="project" value="TreeGrafter"/>
</dbReference>
<comment type="caution">
    <text evidence="2">The sequence shown here is derived from an EMBL/GenBank/DDBJ whole genome shotgun (WGS) entry which is preliminary data.</text>
</comment>
<dbReference type="InterPro" id="IPR052926">
    <property type="entry name" value="Metallo-beta-lactamase_dom"/>
</dbReference>
<proteinExistence type="predicted"/>
<evidence type="ECO:0000313" key="2">
    <source>
        <dbReference type="EMBL" id="MBI4595552.1"/>
    </source>
</evidence>
<dbReference type="PANTHER" id="PTHR13754">
    <property type="entry name" value="METALLO-BETA-LACTAMASE SUPERFAMILY PROTEIN"/>
    <property type="match status" value="1"/>
</dbReference>
<dbReference type="CDD" id="cd07713">
    <property type="entry name" value="DHPS-like_MBL-fold"/>
    <property type="match status" value="1"/>
</dbReference>
<dbReference type="SUPFAM" id="SSF56281">
    <property type="entry name" value="Metallo-hydrolase/oxidoreductase"/>
    <property type="match status" value="1"/>
</dbReference>
<evidence type="ECO:0000313" key="3">
    <source>
        <dbReference type="Proteomes" id="UP000772181"/>
    </source>
</evidence>
<feature type="domain" description="Metallo-beta-lactamase" evidence="1">
    <location>
        <begin position="28"/>
        <end position="115"/>
    </location>
</feature>
<accession>A0A933GKJ2</accession>
<dbReference type="InterPro" id="IPR036866">
    <property type="entry name" value="RibonucZ/Hydroxyglut_hydro"/>
</dbReference>
<evidence type="ECO:0000259" key="1">
    <source>
        <dbReference type="Pfam" id="PF00753"/>
    </source>
</evidence>
<dbReference type="PANTHER" id="PTHR13754:SF18">
    <property type="entry name" value="7,8-DIHYDROPTERIN-6-METHYL-4-(BETA-D-RIBOFURANOSYL)-AMINOBENZENE-5'-PHOSPHATE SYNTHASE"/>
    <property type="match status" value="1"/>
</dbReference>
<dbReference type="Pfam" id="PF00753">
    <property type="entry name" value="Lactamase_B"/>
    <property type="match status" value="1"/>
</dbReference>
<dbReference type="Gene3D" id="3.60.15.10">
    <property type="entry name" value="Ribonuclease Z/Hydroxyacylglutathione hydrolase-like"/>
    <property type="match status" value="1"/>
</dbReference>
<reference evidence="2" key="1">
    <citation type="submission" date="2020-07" db="EMBL/GenBank/DDBJ databases">
        <title>Huge and variable diversity of episymbiotic CPR bacteria and DPANN archaea in groundwater ecosystems.</title>
        <authorList>
            <person name="He C.Y."/>
            <person name="Keren R."/>
            <person name="Whittaker M."/>
            <person name="Farag I.F."/>
            <person name="Doudna J."/>
            <person name="Cate J.H.D."/>
            <person name="Banfield J.F."/>
        </authorList>
    </citation>
    <scope>NUCLEOTIDE SEQUENCE</scope>
    <source>
        <strain evidence="2">NC_groundwater_1482_Ag_S-0.65um_47_24</strain>
    </source>
</reference>
<dbReference type="EMBL" id="JACQWF010000187">
    <property type="protein sequence ID" value="MBI4595552.1"/>
    <property type="molecule type" value="Genomic_DNA"/>
</dbReference>
<gene>
    <name evidence="2" type="ORF">HY730_04145</name>
</gene>
<protein>
    <submittedName>
        <fullName evidence="2">MBL fold metallo-hydrolase</fullName>
    </submittedName>
</protein>
<name>A0A933GKJ2_UNCTE</name>
<dbReference type="Proteomes" id="UP000772181">
    <property type="component" value="Unassembled WGS sequence"/>
</dbReference>